<protein>
    <submittedName>
        <fullName evidence="1">Uncharacterized protein</fullName>
    </submittedName>
</protein>
<proteinExistence type="predicted"/>
<name>A0A9P1GCH5_9DINO</name>
<keyword evidence="3" id="KW-1185">Reference proteome</keyword>
<dbReference type="EMBL" id="CAMXCT010004434">
    <property type="protein sequence ID" value="CAI4008966.1"/>
    <property type="molecule type" value="Genomic_DNA"/>
</dbReference>
<evidence type="ECO:0000313" key="2">
    <source>
        <dbReference type="EMBL" id="CAL1162341.1"/>
    </source>
</evidence>
<dbReference type="AlphaFoldDB" id="A0A9P1GCH5"/>
<gene>
    <name evidence="1" type="ORF">C1SCF055_LOCUS34356</name>
</gene>
<sequence length="52" mass="5779">MDVERIRQQLKPGLGTVLQEAFKPRGRTSRRSTGALPAWGAWGALAMLCIWP</sequence>
<reference evidence="1" key="1">
    <citation type="submission" date="2022-10" db="EMBL/GenBank/DDBJ databases">
        <authorList>
            <person name="Chen Y."/>
            <person name="Dougan E. K."/>
            <person name="Chan C."/>
            <person name="Rhodes N."/>
            <person name="Thang M."/>
        </authorList>
    </citation>
    <scope>NUCLEOTIDE SEQUENCE</scope>
</reference>
<comment type="caution">
    <text evidence="1">The sequence shown here is derived from an EMBL/GenBank/DDBJ whole genome shotgun (WGS) entry which is preliminary data.</text>
</comment>
<organism evidence="1">
    <name type="scientific">Cladocopium goreaui</name>
    <dbReference type="NCBI Taxonomy" id="2562237"/>
    <lineage>
        <taxon>Eukaryota</taxon>
        <taxon>Sar</taxon>
        <taxon>Alveolata</taxon>
        <taxon>Dinophyceae</taxon>
        <taxon>Suessiales</taxon>
        <taxon>Symbiodiniaceae</taxon>
        <taxon>Cladocopium</taxon>
    </lineage>
</organism>
<dbReference type="Proteomes" id="UP001152797">
    <property type="component" value="Unassembled WGS sequence"/>
</dbReference>
<dbReference type="EMBL" id="CAMXCT030004434">
    <property type="protein sequence ID" value="CAL4796278.1"/>
    <property type="molecule type" value="Genomic_DNA"/>
</dbReference>
<dbReference type="EMBL" id="CAMXCT020004434">
    <property type="protein sequence ID" value="CAL1162341.1"/>
    <property type="molecule type" value="Genomic_DNA"/>
</dbReference>
<accession>A0A9P1GCH5</accession>
<evidence type="ECO:0000313" key="3">
    <source>
        <dbReference type="Proteomes" id="UP001152797"/>
    </source>
</evidence>
<reference evidence="2" key="2">
    <citation type="submission" date="2024-04" db="EMBL/GenBank/DDBJ databases">
        <authorList>
            <person name="Chen Y."/>
            <person name="Shah S."/>
            <person name="Dougan E. K."/>
            <person name="Thang M."/>
            <person name="Chan C."/>
        </authorList>
    </citation>
    <scope>NUCLEOTIDE SEQUENCE [LARGE SCALE GENOMIC DNA]</scope>
</reference>
<evidence type="ECO:0000313" key="1">
    <source>
        <dbReference type="EMBL" id="CAI4008966.1"/>
    </source>
</evidence>